<proteinExistence type="predicted"/>
<dbReference type="Proteomes" id="UP000184550">
    <property type="component" value="Unassembled WGS sequence"/>
</dbReference>
<gene>
    <name evidence="3" type="ORF">PL8927_380003</name>
</gene>
<reference evidence="3" key="1">
    <citation type="submission" date="2019-10" db="EMBL/GenBank/DDBJ databases">
        <authorList>
            <consortium name="Genoscope - CEA"/>
            <person name="William W."/>
        </authorList>
    </citation>
    <scope>NUCLEOTIDE SEQUENCE [LARGE SCALE GENOMIC DNA]</scope>
    <source>
        <strain evidence="3">BBR_PRJEB10992</strain>
    </source>
</reference>
<evidence type="ECO:0000256" key="1">
    <source>
        <dbReference type="SAM" id="Phobius"/>
    </source>
</evidence>
<keyword evidence="4" id="KW-1185">Reference proteome</keyword>
<dbReference type="EMBL" id="CZCU02000111">
    <property type="protein sequence ID" value="VXD15065.1"/>
    <property type="molecule type" value="Genomic_DNA"/>
</dbReference>
<protein>
    <recommendedName>
        <fullName evidence="2">Fatty acid hydroxylase domain-containing protein</fullName>
    </recommendedName>
</protein>
<evidence type="ECO:0000259" key="2">
    <source>
        <dbReference type="Pfam" id="PF04116"/>
    </source>
</evidence>
<feature type="transmembrane region" description="Helical" evidence="1">
    <location>
        <begin position="67"/>
        <end position="98"/>
    </location>
</feature>
<organism evidence="3 4">
    <name type="scientific">Planktothrix serta PCC 8927</name>
    <dbReference type="NCBI Taxonomy" id="671068"/>
    <lineage>
        <taxon>Bacteria</taxon>
        <taxon>Bacillati</taxon>
        <taxon>Cyanobacteriota</taxon>
        <taxon>Cyanophyceae</taxon>
        <taxon>Oscillatoriophycideae</taxon>
        <taxon>Oscillatoriales</taxon>
        <taxon>Microcoleaceae</taxon>
        <taxon>Planktothrix</taxon>
    </lineage>
</organism>
<dbReference type="OrthoDB" id="530463at2"/>
<keyword evidence="1" id="KW-0472">Membrane</keyword>
<dbReference type="GO" id="GO:0016491">
    <property type="term" value="F:oxidoreductase activity"/>
    <property type="evidence" value="ECO:0007669"/>
    <property type="project" value="InterPro"/>
</dbReference>
<feature type="domain" description="Fatty acid hydroxylase" evidence="2">
    <location>
        <begin position="10"/>
        <end position="147"/>
    </location>
</feature>
<feature type="transmembrane region" description="Helical" evidence="1">
    <location>
        <begin position="7"/>
        <end position="27"/>
    </location>
</feature>
<dbReference type="AlphaFoldDB" id="A0A7Z9BNE6"/>
<dbReference type="InterPro" id="IPR006694">
    <property type="entry name" value="Fatty_acid_hydroxylase"/>
</dbReference>
<comment type="caution">
    <text evidence="3">The sequence shown here is derived from an EMBL/GenBank/DDBJ whole genome shotgun (WGS) entry which is preliminary data.</text>
</comment>
<evidence type="ECO:0000313" key="4">
    <source>
        <dbReference type="Proteomes" id="UP000184550"/>
    </source>
</evidence>
<dbReference type="Pfam" id="PF04116">
    <property type="entry name" value="FA_hydroxylase"/>
    <property type="match status" value="1"/>
</dbReference>
<dbReference type="GO" id="GO:0005506">
    <property type="term" value="F:iron ion binding"/>
    <property type="evidence" value="ECO:0007669"/>
    <property type="project" value="InterPro"/>
</dbReference>
<keyword evidence="1" id="KW-1133">Transmembrane helix</keyword>
<accession>A0A7Z9BNE6</accession>
<name>A0A7Z9BNE6_9CYAN</name>
<dbReference type="GO" id="GO:0008610">
    <property type="term" value="P:lipid biosynthetic process"/>
    <property type="evidence" value="ECO:0007669"/>
    <property type="project" value="InterPro"/>
</dbReference>
<dbReference type="RefSeq" id="WP_083619138.1">
    <property type="nucleotide sequence ID" value="NZ_LR734855.1"/>
</dbReference>
<sequence length="170" mass="20129">MANFKVFLVFVLFLLSADFIATFFYHVPEHIFGKYHALIHHSPNRSFIYYALVQKKPRVLLSGFMAFLPYCIFIPVFWAISPIGTLLGVAIAGVHVCWRHQPIRAQKTPVFLQKICEVLYITTPERHWKHHQNYRVAYGDIFTFYDQPAQKWYKILVQVKKKCRSYFNLI</sequence>
<keyword evidence="1" id="KW-0812">Transmembrane</keyword>
<evidence type="ECO:0000313" key="3">
    <source>
        <dbReference type="EMBL" id="VXD15065.1"/>
    </source>
</evidence>